<dbReference type="AlphaFoldDB" id="A0A9D1LY71"/>
<dbReference type="Pfam" id="PF25209">
    <property type="entry name" value="Phage_capsid_4"/>
    <property type="match status" value="1"/>
</dbReference>
<dbReference type="EMBL" id="DVNG01000058">
    <property type="protein sequence ID" value="HIU50154.1"/>
    <property type="molecule type" value="Genomic_DNA"/>
</dbReference>
<reference evidence="2" key="1">
    <citation type="submission" date="2020-10" db="EMBL/GenBank/DDBJ databases">
        <authorList>
            <person name="Gilroy R."/>
        </authorList>
    </citation>
    <scope>NUCLEOTIDE SEQUENCE</scope>
    <source>
        <strain evidence="2">ChiGjej1B1-1684</strain>
    </source>
</reference>
<dbReference type="NCBIfam" id="TIGR01554">
    <property type="entry name" value="major_cap_HK97"/>
    <property type="match status" value="1"/>
</dbReference>
<dbReference type="SUPFAM" id="SSF56563">
    <property type="entry name" value="Major capsid protein gp5"/>
    <property type="match status" value="1"/>
</dbReference>
<organism evidence="2 3">
    <name type="scientific">Candidatus Limousia pullorum</name>
    <dbReference type="NCBI Taxonomy" id="2840860"/>
    <lineage>
        <taxon>Bacteria</taxon>
        <taxon>Bacillati</taxon>
        <taxon>Bacillota</taxon>
        <taxon>Clostridia</taxon>
        <taxon>Eubacteriales</taxon>
        <taxon>Oscillospiraceae</taxon>
        <taxon>Oscillospiraceae incertae sedis</taxon>
        <taxon>Candidatus Limousia</taxon>
    </lineage>
</organism>
<name>A0A9D1LY71_9FIRM</name>
<comment type="subcellular location">
    <subcellularLocation>
        <location evidence="1">Virion</location>
    </subcellularLocation>
</comment>
<gene>
    <name evidence="2" type="ORF">IAD22_03985</name>
</gene>
<comment type="caution">
    <text evidence="2">The sequence shown here is derived from an EMBL/GenBank/DDBJ whole genome shotgun (WGS) entry which is preliminary data.</text>
</comment>
<reference evidence="2" key="2">
    <citation type="journal article" date="2021" name="PeerJ">
        <title>Extensive microbial diversity within the chicken gut microbiome revealed by metagenomics and culture.</title>
        <authorList>
            <person name="Gilroy R."/>
            <person name="Ravi A."/>
            <person name="Getino M."/>
            <person name="Pursley I."/>
            <person name="Horton D.L."/>
            <person name="Alikhan N.F."/>
            <person name="Baker D."/>
            <person name="Gharbi K."/>
            <person name="Hall N."/>
            <person name="Watson M."/>
            <person name="Adriaenssens E.M."/>
            <person name="Foster-Nyarko E."/>
            <person name="Jarju S."/>
            <person name="Secka A."/>
            <person name="Antonio M."/>
            <person name="Oren A."/>
            <person name="Chaudhuri R.R."/>
            <person name="La Ragione R."/>
            <person name="Hildebrand F."/>
            <person name="Pallen M.J."/>
        </authorList>
    </citation>
    <scope>NUCLEOTIDE SEQUENCE</scope>
    <source>
        <strain evidence="2">ChiGjej1B1-1684</strain>
    </source>
</reference>
<dbReference type="Proteomes" id="UP000824118">
    <property type="component" value="Unassembled WGS sequence"/>
</dbReference>
<proteinExistence type="predicted"/>
<evidence type="ECO:0000313" key="3">
    <source>
        <dbReference type="Proteomes" id="UP000824118"/>
    </source>
</evidence>
<sequence>MEMYEKIKPEKGMYSYRNKSFSDILETLDPSENYIGTELEGLDAFSRQLKRFDIKVSGKSSDRIEKFFQTSDSAALFPEYISRAVHTGMESVNIINQMVAVVTNIDGLDYRSIASIPYEDEKKLKRVNEGAFIPQTTVKTQDHLVPLYKRGRMLVSSYEAIRYQRLDLFSVTLRQIGAAIALSQAEDAINTIINGDGNSNPCPSNDSADSENITYDDLINLWTNLSPYELNTMIASTEAIKMVFKIDEMKDASAGLTFHGTGKMMTPFGATLIHVPTFEGNKLIGMDKNCALEMVVSGGVQTEYDKLIDRQLERAAITCTAGFAKIFTDAARVISIA</sequence>
<evidence type="ECO:0000256" key="1">
    <source>
        <dbReference type="ARBA" id="ARBA00004328"/>
    </source>
</evidence>
<accession>A0A9D1LY71</accession>
<dbReference type="InterPro" id="IPR024455">
    <property type="entry name" value="Phage_capsid"/>
</dbReference>
<protein>
    <submittedName>
        <fullName evidence="2">Phage major capsid protein</fullName>
    </submittedName>
</protein>
<evidence type="ECO:0000313" key="2">
    <source>
        <dbReference type="EMBL" id="HIU50154.1"/>
    </source>
</evidence>